<dbReference type="PANTHER" id="PTHR37534:SF16">
    <property type="entry name" value="ZN(II)2CYS6 TRANSCRIPTION FACTOR (EUROFUNG)-RELATED"/>
    <property type="match status" value="1"/>
</dbReference>
<feature type="domain" description="Zn(2)-C6 fungal-type" evidence="4">
    <location>
        <begin position="26"/>
        <end position="56"/>
    </location>
</feature>
<keyword evidence="6" id="KW-1185">Reference proteome</keyword>
<gene>
    <name evidence="5" type="ORF">CSOL1703_00012246</name>
</gene>
<reference evidence="5 6" key="2">
    <citation type="submission" date="2021-10" db="EMBL/GenBank/DDBJ databases">
        <authorList>
            <person name="Piombo E."/>
        </authorList>
    </citation>
    <scope>NUCLEOTIDE SEQUENCE [LARGE SCALE GENOMIC DNA]</scope>
</reference>
<dbReference type="Gene3D" id="4.10.240.10">
    <property type="entry name" value="Zn(2)-C6 fungal-type DNA-binding domain"/>
    <property type="match status" value="1"/>
</dbReference>
<dbReference type="PROSITE" id="PS50048">
    <property type="entry name" value="ZN2_CY6_FUNGAL_2"/>
    <property type="match status" value="1"/>
</dbReference>
<dbReference type="OrthoDB" id="1919336at2759"/>
<dbReference type="InterPro" id="IPR036864">
    <property type="entry name" value="Zn2-C6_fun-type_DNA-bd_sf"/>
</dbReference>
<dbReference type="GO" id="GO:0008270">
    <property type="term" value="F:zinc ion binding"/>
    <property type="evidence" value="ECO:0007669"/>
    <property type="project" value="InterPro"/>
</dbReference>
<dbReference type="GO" id="GO:0005634">
    <property type="term" value="C:nucleus"/>
    <property type="evidence" value="ECO:0007669"/>
    <property type="project" value="UniProtKB-SubCell"/>
</dbReference>
<evidence type="ECO:0000259" key="4">
    <source>
        <dbReference type="PROSITE" id="PS50048"/>
    </source>
</evidence>
<dbReference type="GO" id="GO:0000981">
    <property type="term" value="F:DNA-binding transcription factor activity, RNA polymerase II-specific"/>
    <property type="evidence" value="ECO:0007669"/>
    <property type="project" value="InterPro"/>
</dbReference>
<dbReference type="GO" id="GO:0045944">
    <property type="term" value="P:positive regulation of transcription by RNA polymerase II"/>
    <property type="evidence" value="ECO:0007669"/>
    <property type="project" value="TreeGrafter"/>
</dbReference>
<dbReference type="PANTHER" id="PTHR37534">
    <property type="entry name" value="TRANSCRIPTIONAL ACTIVATOR PROTEIN UGA3"/>
    <property type="match status" value="1"/>
</dbReference>
<feature type="region of interest" description="Disordered" evidence="3">
    <location>
        <begin position="1"/>
        <end position="24"/>
    </location>
</feature>
<keyword evidence="2" id="KW-0539">Nucleus</keyword>
<dbReference type="SUPFAM" id="SSF57701">
    <property type="entry name" value="Zn2/Cys6 DNA-binding domain"/>
    <property type="match status" value="1"/>
</dbReference>
<dbReference type="EMBL" id="CABFOC020000013">
    <property type="protein sequence ID" value="CAH0045619.1"/>
    <property type="molecule type" value="Genomic_DNA"/>
</dbReference>
<comment type="subcellular location">
    <subcellularLocation>
        <location evidence="1">Nucleus</location>
    </subcellularLocation>
</comment>
<dbReference type="PROSITE" id="PS00463">
    <property type="entry name" value="ZN2_CY6_FUNGAL_1"/>
    <property type="match status" value="1"/>
</dbReference>
<feature type="compositionally biased region" description="Polar residues" evidence="3">
    <location>
        <begin position="183"/>
        <end position="197"/>
    </location>
</feature>
<comment type="caution">
    <text evidence="5">The sequence shown here is derived from an EMBL/GenBank/DDBJ whole genome shotgun (WGS) entry which is preliminary data.</text>
</comment>
<dbReference type="SMART" id="SM00066">
    <property type="entry name" value="GAL4"/>
    <property type="match status" value="1"/>
</dbReference>
<evidence type="ECO:0000256" key="2">
    <source>
        <dbReference type="ARBA" id="ARBA00023242"/>
    </source>
</evidence>
<dbReference type="CDD" id="cd00067">
    <property type="entry name" value="GAL4"/>
    <property type="match status" value="1"/>
</dbReference>
<dbReference type="InterPro" id="IPR021858">
    <property type="entry name" value="Fun_TF"/>
</dbReference>
<evidence type="ECO:0000256" key="3">
    <source>
        <dbReference type="SAM" id="MobiDB-lite"/>
    </source>
</evidence>
<organism evidence="5 6">
    <name type="scientific">Clonostachys solani</name>
    <dbReference type="NCBI Taxonomy" id="160281"/>
    <lineage>
        <taxon>Eukaryota</taxon>
        <taxon>Fungi</taxon>
        <taxon>Dikarya</taxon>
        <taxon>Ascomycota</taxon>
        <taxon>Pezizomycotina</taxon>
        <taxon>Sordariomycetes</taxon>
        <taxon>Hypocreomycetidae</taxon>
        <taxon>Hypocreales</taxon>
        <taxon>Bionectriaceae</taxon>
        <taxon>Clonostachys</taxon>
    </lineage>
</organism>
<sequence>MYPEQSSLPNPTLPETSISPCRSRNGCQQCRQRKRKCDEQHPRCLACVERDLPCSWQRNPSRRRQLARRSHNFNKDFTLPQEMQPLVTVFAVPSTPIQERLLSYFNTNGPLWLTSGGNVEASSGVIIPVALQSPLVMNCVLTVAAGDLGKYQPANTEMTSLACGFYGQAIAGIHSALKKELSPTLQPASPSPGNSTLDSGSNDDHSSSNPGLSPSVQLGDELLLAVILLCVHEAVNFSTISRIFPHLVAAVTLCNGHSFASDTPNTELRGLFFEVLCYLFTLTSFSHGHSLPLHLITPRVFTTLFSAPDGYKGVLLGNQCRVIFSLILRVSMLQRRLASPSDLDETSAAELRILKSQLERRVTTNVQNEETAACNDIAVSELYRIACLIYVEKMLDAEIEDGSAAIQNTMALFISTLDSVSPSSPANNILTWPLFVAGMSSVVPSHRRLIIGRLRRNYESWWRSDILSKSADLLSQKWKQDEGIEDGAISRHTGNIATQWPGVGKHVADFPLALL</sequence>
<proteinExistence type="predicted"/>
<name>A0A9N9W8R7_9HYPO</name>
<dbReference type="AlphaFoldDB" id="A0A9N9W8R7"/>
<dbReference type="GO" id="GO:0000976">
    <property type="term" value="F:transcription cis-regulatory region binding"/>
    <property type="evidence" value="ECO:0007669"/>
    <property type="project" value="TreeGrafter"/>
</dbReference>
<dbReference type="Pfam" id="PF00172">
    <property type="entry name" value="Zn_clus"/>
    <property type="match status" value="1"/>
</dbReference>
<dbReference type="Pfam" id="PF11951">
    <property type="entry name" value="Fungal_trans_2"/>
    <property type="match status" value="1"/>
</dbReference>
<dbReference type="Proteomes" id="UP000775872">
    <property type="component" value="Unassembled WGS sequence"/>
</dbReference>
<evidence type="ECO:0000256" key="1">
    <source>
        <dbReference type="ARBA" id="ARBA00004123"/>
    </source>
</evidence>
<evidence type="ECO:0000313" key="5">
    <source>
        <dbReference type="EMBL" id="CAH0045619.1"/>
    </source>
</evidence>
<reference evidence="6" key="1">
    <citation type="submission" date="2019-06" db="EMBL/GenBank/DDBJ databases">
        <authorList>
            <person name="Broberg M."/>
        </authorList>
    </citation>
    <scope>NUCLEOTIDE SEQUENCE [LARGE SCALE GENOMIC DNA]</scope>
</reference>
<protein>
    <recommendedName>
        <fullName evidence="4">Zn(2)-C6 fungal-type domain-containing protein</fullName>
    </recommendedName>
</protein>
<accession>A0A9N9W8R7</accession>
<evidence type="ECO:0000313" key="6">
    <source>
        <dbReference type="Proteomes" id="UP000775872"/>
    </source>
</evidence>
<feature type="region of interest" description="Disordered" evidence="3">
    <location>
        <begin position="183"/>
        <end position="211"/>
    </location>
</feature>
<dbReference type="InterPro" id="IPR001138">
    <property type="entry name" value="Zn2Cys6_DnaBD"/>
</dbReference>